<reference evidence="2 3" key="1">
    <citation type="submission" date="2024-02" db="EMBL/GenBank/DDBJ databases">
        <title>De novo assembly and annotation of 12 fungi associated with fruit tree decline syndrome in Ontario, Canada.</title>
        <authorList>
            <person name="Sulman M."/>
            <person name="Ellouze W."/>
            <person name="Ilyukhin E."/>
        </authorList>
    </citation>
    <scope>NUCLEOTIDE SEQUENCE [LARGE SCALE GENOMIC DNA]</scope>
    <source>
        <strain evidence="2 3">M169</strain>
    </source>
</reference>
<evidence type="ECO:0000313" key="3">
    <source>
        <dbReference type="Proteomes" id="UP001430848"/>
    </source>
</evidence>
<dbReference type="PANTHER" id="PTHR43544">
    <property type="entry name" value="SHORT-CHAIN DEHYDROGENASE/REDUCTASE"/>
    <property type="match status" value="1"/>
</dbReference>
<dbReference type="EMBL" id="JAKNSF020000064">
    <property type="protein sequence ID" value="KAK7722856.1"/>
    <property type="molecule type" value="Genomic_DNA"/>
</dbReference>
<dbReference type="InterPro" id="IPR051468">
    <property type="entry name" value="Fungal_SecMetab_SDRs"/>
</dbReference>
<dbReference type="InterPro" id="IPR036291">
    <property type="entry name" value="NAD(P)-bd_dom_sf"/>
</dbReference>
<dbReference type="Proteomes" id="UP001430848">
    <property type="component" value="Unassembled WGS sequence"/>
</dbReference>
<sequence length="139" mass="14907">MASYFITGTSRGIGLQITASLASRPSSDVSKVFAAARKQSDDLKKLIEASDGRVQFVPLEVTSRQSAEEAAQTVEKSLNGQGLDYLINNAGIMHITPNGIVDMNDLTEHLNTNVVGVNNVIAALLPLLRKGNLKKVINM</sequence>
<dbReference type="PANTHER" id="PTHR43544:SF36">
    <property type="entry name" value="CHAIN OXIDOREDUCTASE (CSGA), PUTATIVE (AFU_ORTHOLOGUE AFUA_4G00910)-RELATED"/>
    <property type="match status" value="1"/>
</dbReference>
<dbReference type="SUPFAM" id="SSF51735">
    <property type="entry name" value="NAD(P)-binding Rossmann-fold domains"/>
    <property type="match status" value="1"/>
</dbReference>
<dbReference type="Pfam" id="PF00106">
    <property type="entry name" value="adh_short"/>
    <property type="match status" value="1"/>
</dbReference>
<dbReference type="PRINTS" id="PR00081">
    <property type="entry name" value="GDHRDH"/>
</dbReference>
<comment type="similarity">
    <text evidence="1">Belongs to the short-chain dehydrogenases/reductases (SDR) family.</text>
</comment>
<evidence type="ECO:0000256" key="1">
    <source>
        <dbReference type="ARBA" id="ARBA00006484"/>
    </source>
</evidence>
<name>A0ABR1P0N9_DIAER</name>
<dbReference type="InterPro" id="IPR002347">
    <property type="entry name" value="SDR_fam"/>
</dbReference>
<keyword evidence="3" id="KW-1185">Reference proteome</keyword>
<organism evidence="2 3">
    <name type="scientific">Diaporthe eres</name>
    <name type="common">Phomopsis oblonga</name>
    <dbReference type="NCBI Taxonomy" id="83184"/>
    <lineage>
        <taxon>Eukaryota</taxon>
        <taxon>Fungi</taxon>
        <taxon>Dikarya</taxon>
        <taxon>Ascomycota</taxon>
        <taxon>Pezizomycotina</taxon>
        <taxon>Sordariomycetes</taxon>
        <taxon>Sordariomycetidae</taxon>
        <taxon>Diaporthales</taxon>
        <taxon>Diaporthaceae</taxon>
        <taxon>Diaporthe</taxon>
        <taxon>Diaporthe eres species complex</taxon>
    </lineage>
</organism>
<proteinExistence type="inferred from homology"/>
<protein>
    <submittedName>
        <fullName evidence="2">Uncharacterized protein</fullName>
    </submittedName>
</protein>
<accession>A0ABR1P0N9</accession>
<comment type="caution">
    <text evidence="2">The sequence shown here is derived from an EMBL/GenBank/DDBJ whole genome shotgun (WGS) entry which is preliminary data.</text>
</comment>
<dbReference type="Gene3D" id="3.40.50.720">
    <property type="entry name" value="NAD(P)-binding Rossmann-like Domain"/>
    <property type="match status" value="1"/>
</dbReference>
<gene>
    <name evidence="2" type="ORF">SLS63_009130</name>
</gene>
<evidence type="ECO:0000313" key="2">
    <source>
        <dbReference type="EMBL" id="KAK7722856.1"/>
    </source>
</evidence>